<comment type="caution">
    <text evidence="1">The sequence shown here is derived from an EMBL/GenBank/DDBJ whole genome shotgun (WGS) entry which is preliminary data.</text>
</comment>
<evidence type="ECO:0000313" key="2">
    <source>
        <dbReference type="Proteomes" id="UP000029879"/>
    </source>
</evidence>
<reference evidence="1 2" key="1">
    <citation type="submission" date="2014-10" db="EMBL/GenBank/DDBJ databases">
        <title>Genome sequence of a Xanthomonas strain that is pathogenic on beans.</title>
        <authorList>
            <person name="Aritua V."/>
            <person name="Sapp M."/>
            <person name="Harrison J."/>
            <person name="Smith J."/>
            <person name="Studholme D."/>
        </authorList>
    </citation>
    <scope>NUCLEOTIDE SEQUENCE [LARGE SCALE GENOMIC DNA]</scope>
    <source>
        <strain evidence="1 2">Nyagatare</strain>
    </source>
</reference>
<protein>
    <submittedName>
        <fullName evidence="1">Uncharacterized protein</fullName>
    </submittedName>
</protein>
<name>A0AB34P4Z3_9XANT</name>
<evidence type="ECO:0000313" key="1">
    <source>
        <dbReference type="EMBL" id="KGK56732.1"/>
    </source>
</evidence>
<dbReference type="AlphaFoldDB" id="A0AB34P4Z3"/>
<dbReference type="GeneID" id="93986878"/>
<organism evidence="1 2">
    <name type="scientific">Xanthomonas cannabis pv. phaseoli</name>
    <dbReference type="NCBI Taxonomy" id="1885902"/>
    <lineage>
        <taxon>Bacteria</taxon>
        <taxon>Pseudomonadati</taxon>
        <taxon>Pseudomonadota</taxon>
        <taxon>Gammaproteobacteria</taxon>
        <taxon>Lysobacterales</taxon>
        <taxon>Lysobacteraceae</taxon>
        <taxon>Xanthomonas</taxon>
    </lineage>
</organism>
<gene>
    <name evidence="1" type="ORF">NC00_16015</name>
</gene>
<dbReference type="Proteomes" id="UP000029879">
    <property type="component" value="Unassembled WGS sequence"/>
</dbReference>
<dbReference type="EMBL" id="JRQI01000079">
    <property type="protein sequence ID" value="KGK56732.1"/>
    <property type="molecule type" value="Genomic_DNA"/>
</dbReference>
<accession>A0AB34P4Z3</accession>
<sequence>MAHASYSLDAFVELLDQAVRRAQLRCHQRHAALVDAAVAACGMQVRCVDDERAAQGEMETMLSIPVCQLRALRLSQISEFSLTLEVQIEAVTHSDGAPGLALRLARPRSRTSGHTLKIGYQGSECPRGVLWFDGVALKEWTLHPFVDVPPSDCGAVP</sequence>
<dbReference type="RefSeq" id="WP_047696612.1">
    <property type="nucleotide sequence ID" value="NZ_KN265526.1"/>
</dbReference>
<proteinExistence type="predicted"/>